<evidence type="ECO:0000313" key="3">
    <source>
        <dbReference type="EnsemblMetazoa" id="PHUM577370-PA"/>
    </source>
</evidence>
<evidence type="ECO:0000313" key="2">
    <source>
        <dbReference type="EMBL" id="EEB19485.1"/>
    </source>
</evidence>
<feature type="region of interest" description="Disordered" evidence="1">
    <location>
        <begin position="234"/>
        <end position="254"/>
    </location>
</feature>
<gene>
    <name evidence="3" type="primary">8239560</name>
    <name evidence="2" type="ORF">Phum_PHUM577370</name>
</gene>
<dbReference type="EnsemblMetazoa" id="PHUM577370-RA">
    <property type="protein sequence ID" value="PHUM577370-PA"/>
    <property type="gene ID" value="PHUM577370"/>
</dbReference>
<dbReference type="AlphaFoldDB" id="E0W1H9"/>
<keyword evidence="4" id="KW-1185">Reference proteome</keyword>
<protein>
    <submittedName>
        <fullName evidence="2 3">Uncharacterized protein</fullName>
    </submittedName>
</protein>
<accession>E0W1H9</accession>
<dbReference type="HOGENOM" id="CLU_1095411_0_0_1"/>
<dbReference type="KEGG" id="phu:Phum_PHUM577370"/>
<dbReference type="EMBL" id="AAZO01007021">
    <property type="status" value="NOT_ANNOTATED_CDS"/>
    <property type="molecule type" value="Genomic_DNA"/>
</dbReference>
<dbReference type="InParanoid" id="E0W1H9"/>
<dbReference type="RefSeq" id="XP_002432223.1">
    <property type="nucleotide sequence ID" value="XM_002432178.1"/>
</dbReference>
<name>E0W1H9_PEDHC</name>
<dbReference type="VEuPathDB" id="VectorBase:PHUM577370"/>
<sequence length="254" mass="28348">MSDESREELKQLLQKQQLELESLQARHLEEISMFKRKISQRSDIYPIITTTGTEPSNPPTHTRSSSAPQTIQQVYYTPVLYQDLSPVHVGTACSGSNLEDYLVYTTAPQSPTYGSTTSKFDEMEREDDNFEKDNNLEGSNSNSNNHNQDRNNSISSVGNEEYCQPVEIQQRFVTNFPSFRRLSSTSDGLLQITPAEPRQIATSSTGFYFPQNFTPIIQSGLRFVGGSLGKNVSTQKNSTDDITTTTTTTTTGDS</sequence>
<feature type="compositionally biased region" description="Low complexity" evidence="1">
    <location>
        <begin position="136"/>
        <end position="155"/>
    </location>
</feature>
<dbReference type="Proteomes" id="UP000009046">
    <property type="component" value="Unassembled WGS sequence"/>
</dbReference>
<reference evidence="2" key="2">
    <citation type="submission" date="2007-04" db="EMBL/GenBank/DDBJ databases">
        <title>The genome of the human body louse.</title>
        <authorList>
            <consortium name="The Human Body Louse Genome Consortium"/>
            <person name="Kirkness E."/>
            <person name="Walenz B."/>
            <person name="Hass B."/>
            <person name="Bruggner R."/>
            <person name="Strausberg R."/>
        </authorList>
    </citation>
    <scope>NUCLEOTIDE SEQUENCE</scope>
    <source>
        <strain evidence="2">USDA</strain>
    </source>
</reference>
<reference evidence="3" key="3">
    <citation type="submission" date="2020-05" db="UniProtKB">
        <authorList>
            <consortium name="EnsemblMetazoa"/>
        </authorList>
    </citation>
    <scope>IDENTIFICATION</scope>
    <source>
        <strain evidence="3">USDA</strain>
    </source>
</reference>
<evidence type="ECO:0000313" key="4">
    <source>
        <dbReference type="Proteomes" id="UP000009046"/>
    </source>
</evidence>
<evidence type="ECO:0000256" key="1">
    <source>
        <dbReference type="SAM" id="MobiDB-lite"/>
    </source>
</evidence>
<proteinExistence type="predicted"/>
<feature type="region of interest" description="Disordered" evidence="1">
    <location>
        <begin position="107"/>
        <end position="156"/>
    </location>
</feature>
<organism>
    <name type="scientific">Pediculus humanus subsp. corporis</name>
    <name type="common">Body louse</name>
    <dbReference type="NCBI Taxonomy" id="121224"/>
    <lineage>
        <taxon>Eukaryota</taxon>
        <taxon>Metazoa</taxon>
        <taxon>Ecdysozoa</taxon>
        <taxon>Arthropoda</taxon>
        <taxon>Hexapoda</taxon>
        <taxon>Insecta</taxon>
        <taxon>Pterygota</taxon>
        <taxon>Neoptera</taxon>
        <taxon>Paraneoptera</taxon>
        <taxon>Psocodea</taxon>
        <taxon>Troctomorpha</taxon>
        <taxon>Phthiraptera</taxon>
        <taxon>Anoplura</taxon>
        <taxon>Pediculidae</taxon>
        <taxon>Pediculus</taxon>
    </lineage>
</organism>
<feature type="compositionally biased region" description="Polar residues" evidence="1">
    <location>
        <begin position="107"/>
        <end position="118"/>
    </location>
</feature>
<feature type="compositionally biased region" description="Low complexity" evidence="1">
    <location>
        <begin position="243"/>
        <end position="254"/>
    </location>
</feature>
<dbReference type="CTD" id="8239560"/>
<dbReference type="EMBL" id="DS235870">
    <property type="protein sequence ID" value="EEB19485.1"/>
    <property type="molecule type" value="Genomic_DNA"/>
</dbReference>
<dbReference type="GeneID" id="8239560"/>
<reference evidence="2" key="1">
    <citation type="submission" date="2007-04" db="EMBL/GenBank/DDBJ databases">
        <title>Annotation of Pediculus humanus corporis strain USDA.</title>
        <authorList>
            <person name="Kirkness E."/>
            <person name="Hannick L."/>
            <person name="Hass B."/>
            <person name="Bruggner R."/>
            <person name="Lawson D."/>
            <person name="Bidwell S."/>
            <person name="Joardar V."/>
            <person name="Caler E."/>
            <person name="Walenz B."/>
            <person name="Inman J."/>
            <person name="Schobel S."/>
            <person name="Galinsky K."/>
            <person name="Amedeo P."/>
            <person name="Strausberg R."/>
        </authorList>
    </citation>
    <scope>NUCLEOTIDE SEQUENCE</scope>
    <source>
        <strain evidence="2">USDA</strain>
    </source>
</reference>